<dbReference type="InterPro" id="IPR029066">
    <property type="entry name" value="PLP-binding_barrel"/>
</dbReference>
<dbReference type="InterPro" id="IPR001608">
    <property type="entry name" value="Ala_racemase_N"/>
</dbReference>
<evidence type="ECO:0000256" key="2">
    <source>
        <dbReference type="ARBA" id="ARBA00023239"/>
    </source>
</evidence>
<comment type="similarity">
    <text evidence="1">Belongs to the DSD1 family.</text>
</comment>
<dbReference type="InterPro" id="IPR026956">
    <property type="entry name" value="D-ser_dehydrat-like_dom"/>
</dbReference>
<dbReference type="RefSeq" id="WP_344307829.1">
    <property type="nucleotide sequence ID" value="NZ_BAAANO010000010.1"/>
</dbReference>
<organism evidence="5 6">
    <name type="scientific">Brevibacterium samyangense</name>
    <dbReference type="NCBI Taxonomy" id="366888"/>
    <lineage>
        <taxon>Bacteria</taxon>
        <taxon>Bacillati</taxon>
        <taxon>Actinomycetota</taxon>
        <taxon>Actinomycetes</taxon>
        <taxon>Micrococcales</taxon>
        <taxon>Brevibacteriaceae</taxon>
        <taxon>Brevibacterium</taxon>
    </lineage>
</organism>
<feature type="compositionally biased region" description="Gly residues" evidence="3">
    <location>
        <begin position="389"/>
        <end position="412"/>
    </location>
</feature>
<dbReference type="PANTHER" id="PTHR28004">
    <property type="entry name" value="ZGC:162816-RELATED"/>
    <property type="match status" value="1"/>
</dbReference>
<keyword evidence="2" id="KW-0456">Lyase</keyword>
<dbReference type="Pfam" id="PF01168">
    <property type="entry name" value="Ala_racemase_N"/>
    <property type="match status" value="1"/>
</dbReference>
<accession>A0ABP5EU94</accession>
<keyword evidence="6" id="KW-1185">Reference proteome</keyword>
<name>A0ABP5EU94_9MICO</name>
<evidence type="ECO:0000259" key="4">
    <source>
        <dbReference type="SMART" id="SM01119"/>
    </source>
</evidence>
<comment type="caution">
    <text evidence="5">The sequence shown here is derived from an EMBL/GenBank/DDBJ whole genome shotgun (WGS) entry which is preliminary data.</text>
</comment>
<reference evidence="6" key="1">
    <citation type="journal article" date="2019" name="Int. J. Syst. Evol. Microbiol.">
        <title>The Global Catalogue of Microorganisms (GCM) 10K type strain sequencing project: providing services to taxonomists for standard genome sequencing and annotation.</title>
        <authorList>
            <consortium name="The Broad Institute Genomics Platform"/>
            <consortium name="The Broad Institute Genome Sequencing Center for Infectious Disease"/>
            <person name="Wu L."/>
            <person name="Ma J."/>
        </authorList>
    </citation>
    <scope>NUCLEOTIDE SEQUENCE [LARGE SCALE GENOMIC DNA]</scope>
    <source>
        <strain evidence="6">JCM 14546</strain>
    </source>
</reference>
<dbReference type="SMART" id="SM01119">
    <property type="entry name" value="D-ser_dehydrat"/>
    <property type="match status" value="1"/>
</dbReference>
<dbReference type="Gene3D" id="2.40.37.20">
    <property type="entry name" value="D-serine dehydratase-like domain"/>
    <property type="match status" value="1"/>
</dbReference>
<dbReference type="Gene3D" id="3.20.20.10">
    <property type="entry name" value="Alanine racemase"/>
    <property type="match status" value="1"/>
</dbReference>
<gene>
    <name evidence="5" type="ORF">GCM10009755_11620</name>
</gene>
<dbReference type="PANTHER" id="PTHR28004:SF2">
    <property type="entry name" value="D-SERINE DEHYDRATASE"/>
    <property type="match status" value="1"/>
</dbReference>
<evidence type="ECO:0000256" key="3">
    <source>
        <dbReference type="SAM" id="MobiDB-lite"/>
    </source>
</evidence>
<evidence type="ECO:0000313" key="6">
    <source>
        <dbReference type="Proteomes" id="UP001500755"/>
    </source>
</evidence>
<proteinExistence type="inferred from homology"/>
<dbReference type="EMBL" id="BAAANO010000010">
    <property type="protein sequence ID" value="GAA2004017.1"/>
    <property type="molecule type" value="Genomic_DNA"/>
</dbReference>
<dbReference type="Pfam" id="PF14031">
    <property type="entry name" value="D-ser_dehydrat"/>
    <property type="match status" value="1"/>
</dbReference>
<dbReference type="InterPro" id="IPR042208">
    <property type="entry name" value="D-ser_dehydrat-like_sf"/>
</dbReference>
<sequence>MTALDVGFDVPAAVGMTVPEIQTPALVVDLDAFERNVERMRAFTEATGMRLRAHAKTHKSADIGLLQMARGGACGVCCQKVSEAEALVRSGITDVLVSNEVVGAARIARLAALAGKARVLVCVDDAQNARDLSAACEAVGTTLEVLVEIDCGSGRCGVHPGPAAVSLARVVSELPGLTFAGLQAYHGAAQHIPAPAARRAATEEAVRLTKLTVDQLREAGFECDIVGGGGTGSHAVEAGSGVYNELQCGSYVFMDRDYGRIPASAKSDAAVGGFEHALFVLSTVMSAPTAGRRVCDAGLKASSVDSGLPGVWAGPEAAGSAAGPSAEHASVEYEAASDEHGTLSDPEGCLALGDHVWLIPGHCDPTVNLYDWYVGVRGLGTTAESESGTGAGAGTGTGAAGKGGDGGSGSGEMGAEARVECLWPVTARGKLY</sequence>
<evidence type="ECO:0000256" key="1">
    <source>
        <dbReference type="ARBA" id="ARBA00005323"/>
    </source>
</evidence>
<dbReference type="SUPFAM" id="SSF51419">
    <property type="entry name" value="PLP-binding barrel"/>
    <property type="match status" value="1"/>
</dbReference>
<dbReference type="InterPro" id="IPR051466">
    <property type="entry name" value="D-amino_acid_metab_enzyme"/>
</dbReference>
<dbReference type="CDD" id="cd06819">
    <property type="entry name" value="PLPDE_III_LS_D-TA"/>
    <property type="match status" value="1"/>
</dbReference>
<protein>
    <submittedName>
        <fullName evidence="5">DSD1 family PLP-dependent enzyme</fullName>
    </submittedName>
</protein>
<feature type="region of interest" description="Disordered" evidence="3">
    <location>
        <begin position="383"/>
        <end position="413"/>
    </location>
</feature>
<evidence type="ECO:0000313" key="5">
    <source>
        <dbReference type="EMBL" id="GAA2004017.1"/>
    </source>
</evidence>
<feature type="domain" description="D-serine dehydratase-like" evidence="4">
    <location>
        <begin position="277"/>
        <end position="377"/>
    </location>
</feature>
<dbReference type="Proteomes" id="UP001500755">
    <property type="component" value="Unassembled WGS sequence"/>
</dbReference>